<sequence length="101" mass="11599">MNLYDLILFIVILVVVASFWRLRAISESVKEYLDNYCEQRQLQLISVARNSTRIGSYRGKLDFQSSFVFEFSGNGEECYQGKVTMAGLTVLDTDIPAYRVQ</sequence>
<name>A0ABU3T1I8_9ALTE</name>
<keyword evidence="1" id="KW-1133">Transmembrane helix</keyword>
<dbReference type="InterPro" id="IPR021732">
    <property type="entry name" value="DUF3301"/>
</dbReference>
<dbReference type="Proteomes" id="UP001247805">
    <property type="component" value="Unassembled WGS sequence"/>
</dbReference>
<keyword evidence="1" id="KW-0812">Transmembrane</keyword>
<comment type="caution">
    <text evidence="2">The sequence shown here is derived from an EMBL/GenBank/DDBJ whole genome shotgun (WGS) entry which is preliminary data.</text>
</comment>
<keyword evidence="1" id="KW-0472">Membrane</keyword>
<evidence type="ECO:0000256" key="1">
    <source>
        <dbReference type="SAM" id="Phobius"/>
    </source>
</evidence>
<evidence type="ECO:0000313" key="3">
    <source>
        <dbReference type="Proteomes" id="UP001247805"/>
    </source>
</evidence>
<accession>A0ABU3T1I8</accession>
<organism evidence="2 3">
    <name type="scientific">Paraglaciecola aquimarina</name>
    <dbReference type="NCBI Taxonomy" id="1235557"/>
    <lineage>
        <taxon>Bacteria</taxon>
        <taxon>Pseudomonadati</taxon>
        <taxon>Pseudomonadota</taxon>
        <taxon>Gammaproteobacteria</taxon>
        <taxon>Alteromonadales</taxon>
        <taxon>Alteromonadaceae</taxon>
        <taxon>Paraglaciecola</taxon>
    </lineage>
</organism>
<reference evidence="2 3" key="1">
    <citation type="submission" date="2023-10" db="EMBL/GenBank/DDBJ databases">
        <title>Glaciecola aquimarina strain GGW-M5 nov., isolated from a coastal seawater.</title>
        <authorList>
            <person name="Bayburt H."/>
            <person name="Kim J.M."/>
            <person name="Choi B.J."/>
            <person name="Jeon C.O."/>
        </authorList>
    </citation>
    <scope>NUCLEOTIDE SEQUENCE [LARGE SCALE GENOMIC DNA]</scope>
    <source>
        <strain evidence="2 3">KCTC 32108</strain>
    </source>
</reference>
<feature type="transmembrane region" description="Helical" evidence="1">
    <location>
        <begin position="6"/>
        <end position="22"/>
    </location>
</feature>
<proteinExistence type="predicted"/>
<keyword evidence="3" id="KW-1185">Reference proteome</keyword>
<dbReference type="Pfam" id="PF11743">
    <property type="entry name" value="DUF3301"/>
    <property type="match status" value="1"/>
</dbReference>
<protein>
    <submittedName>
        <fullName evidence="2">DUF3301 domain-containing protein</fullName>
    </submittedName>
</protein>
<dbReference type="EMBL" id="JAWDIO010000002">
    <property type="protein sequence ID" value="MDU0356090.1"/>
    <property type="molecule type" value="Genomic_DNA"/>
</dbReference>
<dbReference type="RefSeq" id="WP_316027597.1">
    <property type="nucleotide sequence ID" value="NZ_JAWDIO010000002.1"/>
</dbReference>
<evidence type="ECO:0000313" key="2">
    <source>
        <dbReference type="EMBL" id="MDU0356090.1"/>
    </source>
</evidence>
<gene>
    <name evidence="2" type="ORF">RS130_21315</name>
</gene>